<reference evidence="1 2" key="1">
    <citation type="submission" date="2024-09" db="EMBL/GenBank/DDBJ databases">
        <title>T2T genomes of carrot and Alternaria dauci and their utility for understanding host-pathogen interaction during carrot leaf blight disease.</title>
        <authorList>
            <person name="Liu W."/>
            <person name="Xu S."/>
            <person name="Ou C."/>
            <person name="Liu X."/>
            <person name="Zhuang F."/>
            <person name="Deng X.W."/>
        </authorList>
    </citation>
    <scope>NUCLEOTIDE SEQUENCE [LARGE SCALE GENOMIC DNA]</scope>
    <source>
        <strain evidence="1 2">A2016</strain>
    </source>
</reference>
<keyword evidence="2" id="KW-1185">Reference proteome</keyword>
<dbReference type="SMART" id="SM00248">
    <property type="entry name" value="ANK"/>
    <property type="match status" value="4"/>
</dbReference>
<dbReference type="InterPro" id="IPR002110">
    <property type="entry name" value="Ankyrin_rpt"/>
</dbReference>
<dbReference type="RefSeq" id="XP_069308456.1">
    <property type="nucleotide sequence ID" value="XM_069450686.1"/>
</dbReference>
<evidence type="ECO:0000313" key="1">
    <source>
        <dbReference type="EMBL" id="KAL1797872.1"/>
    </source>
</evidence>
<dbReference type="GeneID" id="96084800"/>
<dbReference type="EMBL" id="JBHGVX010000003">
    <property type="protein sequence ID" value="KAL1797872.1"/>
    <property type="molecule type" value="Genomic_DNA"/>
</dbReference>
<dbReference type="Gene3D" id="1.25.40.20">
    <property type="entry name" value="Ankyrin repeat-containing domain"/>
    <property type="match status" value="1"/>
</dbReference>
<sequence length="434" mass="49059">MTELLDLPLEIFKTITHELNTESSSSTWRLRSVCRTFAAEIEDDLLGNQPRSVVENMPQIMNNRIAGYLLLHLHKTSDINNLLLKMLRRMADYLIQELAILEKDRKDTETSMIDGFVRVCGPVYVNTLIWPSPGPASIPQWSSMNMDDGAELDHWQKVVAAMALQASDLLRTLLATMPPSIWIPETTIGRGPLVMAVISNDDDLFDEVMDHLNQLGKMAQRKAVRPHDYNFDDAFSIAVNARNPRFVEQLVEFRQKLVGRVPKSTYNKWLNVAIVSLDTDIVKSVLLLCPSSDKVNSHVFTNACRIGNTDVVKMLLEEGEVDVKNNRFKSSKIPPFFRAIEFGTISTIGAVLDAGADIHERIDRSKDKDEKDTCLPIEMALERGDKAVFQFLLSRGATIPEDARIHPYILQGVVDHEGNSIDPDRYWQPFNVRS</sequence>
<proteinExistence type="predicted"/>
<dbReference type="Proteomes" id="UP001578633">
    <property type="component" value="Chromosome 3"/>
</dbReference>
<name>A0ABR3UN19_9PLEO</name>
<gene>
    <name evidence="1" type="ORF">ACET3X_004478</name>
</gene>
<comment type="caution">
    <text evidence="1">The sequence shown here is derived from an EMBL/GenBank/DDBJ whole genome shotgun (WGS) entry which is preliminary data.</text>
</comment>
<dbReference type="InterPro" id="IPR036770">
    <property type="entry name" value="Ankyrin_rpt-contain_sf"/>
</dbReference>
<evidence type="ECO:0008006" key="3">
    <source>
        <dbReference type="Google" id="ProtNLM"/>
    </source>
</evidence>
<evidence type="ECO:0000313" key="2">
    <source>
        <dbReference type="Proteomes" id="UP001578633"/>
    </source>
</evidence>
<dbReference type="SUPFAM" id="SSF48403">
    <property type="entry name" value="Ankyrin repeat"/>
    <property type="match status" value="1"/>
</dbReference>
<accession>A0ABR3UN19</accession>
<protein>
    <recommendedName>
        <fullName evidence="3">F-box domain-containing protein</fullName>
    </recommendedName>
</protein>
<organism evidence="1 2">
    <name type="scientific">Alternaria dauci</name>
    <dbReference type="NCBI Taxonomy" id="48095"/>
    <lineage>
        <taxon>Eukaryota</taxon>
        <taxon>Fungi</taxon>
        <taxon>Dikarya</taxon>
        <taxon>Ascomycota</taxon>
        <taxon>Pezizomycotina</taxon>
        <taxon>Dothideomycetes</taxon>
        <taxon>Pleosporomycetidae</taxon>
        <taxon>Pleosporales</taxon>
        <taxon>Pleosporineae</taxon>
        <taxon>Pleosporaceae</taxon>
        <taxon>Alternaria</taxon>
        <taxon>Alternaria sect. Porri</taxon>
    </lineage>
</organism>